<keyword evidence="2" id="KW-1185">Reference proteome</keyword>
<evidence type="ECO:0000313" key="1">
    <source>
        <dbReference type="EMBL" id="TFK95396.1"/>
    </source>
</evidence>
<proteinExistence type="predicted"/>
<dbReference type="Proteomes" id="UP000305067">
    <property type="component" value="Unassembled WGS sequence"/>
</dbReference>
<dbReference type="Gene3D" id="3.90.280.10">
    <property type="entry name" value="PEBP-like"/>
    <property type="match status" value="1"/>
</dbReference>
<reference evidence="1 2" key="1">
    <citation type="journal article" date="2019" name="Nat. Ecol. Evol.">
        <title>Megaphylogeny resolves global patterns of mushroom evolution.</title>
        <authorList>
            <person name="Varga T."/>
            <person name="Krizsan K."/>
            <person name="Foldi C."/>
            <person name="Dima B."/>
            <person name="Sanchez-Garcia M."/>
            <person name="Sanchez-Ramirez S."/>
            <person name="Szollosi G.J."/>
            <person name="Szarkandi J.G."/>
            <person name="Papp V."/>
            <person name="Albert L."/>
            <person name="Andreopoulos W."/>
            <person name="Angelini C."/>
            <person name="Antonin V."/>
            <person name="Barry K.W."/>
            <person name="Bougher N.L."/>
            <person name="Buchanan P."/>
            <person name="Buyck B."/>
            <person name="Bense V."/>
            <person name="Catcheside P."/>
            <person name="Chovatia M."/>
            <person name="Cooper J."/>
            <person name="Damon W."/>
            <person name="Desjardin D."/>
            <person name="Finy P."/>
            <person name="Geml J."/>
            <person name="Haridas S."/>
            <person name="Hughes K."/>
            <person name="Justo A."/>
            <person name="Karasinski D."/>
            <person name="Kautmanova I."/>
            <person name="Kiss B."/>
            <person name="Kocsube S."/>
            <person name="Kotiranta H."/>
            <person name="LaButti K.M."/>
            <person name="Lechner B.E."/>
            <person name="Liimatainen K."/>
            <person name="Lipzen A."/>
            <person name="Lukacs Z."/>
            <person name="Mihaltcheva S."/>
            <person name="Morgado L.N."/>
            <person name="Niskanen T."/>
            <person name="Noordeloos M.E."/>
            <person name="Ohm R.A."/>
            <person name="Ortiz-Santana B."/>
            <person name="Ovrebo C."/>
            <person name="Racz N."/>
            <person name="Riley R."/>
            <person name="Savchenko A."/>
            <person name="Shiryaev A."/>
            <person name="Soop K."/>
            <person name="Spirin V."/>
            <person name="Szebenyi C."/>
            <person name="Tomsovsky M."/>
            <person name="Tulloss R.E."/>
            <person name="Uehling J."/>
            <person name="Grigoriev I.V."/>
            <person name="Vagvolgyi C."/>
            <person name="Papp T."/>
            <person name="Martin F.M."/>
            <person name="Miettinen O."/>
            <person name="Hibbett D.S."/>
            <person name="Nagy L.G."/>
        </authorList>
    </citation>
    <scope>NUCLEOTIDE SEQUENCE [LARGE SCALE GENOMIC DNA]</scope>
    <source>
        <strain evidence="1 2">CBS 309.79</strain>
    </source>
</reference>
<sequence length="54" mass="6081">MFICKYLFLLYAQPPEINDQTAVTTTTPIQPWDVTTFAREVGLGDPLGGTFFRV</sequence>
<dbReference type="InterPro" id="IPR036610">
    <property type="entry name" value="PEBP-like_sf"/>
</dbReference>
<gene>
    <name evidence="1" type="ORF">BDV98DRAFT_517729</name>
</gene>
<dbReference type="OrthoDB" id="2506647at2759"/>
<dbReference type="SUPFAM" id="SSF49777">
    <property type="entry name" value="PEBP-like"/>
    <property type="match status" value="1"/>
</dbReference>
<name>A0A5C3Q1D6_9AGAR</name>
<organism evidence="1 2">
    <name type="scientific">Pterulicium gracile</name>
    <dbReference type="NCBI Taxonomy" id="1884261"/>
    <lineage>
        <taxon>Eukaryota</taxon>
        <taxon>Fungi</taxon>
        <taxon>Dikarya</taxon>
        <taxon>Basidiomycota</taxon>
        <taxon>Agaricomycotina</taxon>
        <taxon>Agaricomycetes</taxon>
        <taxon>Agaricomycetidae</taxon>
        <taxon>Agaricales</taxon>
        <taxon>Pleurotineae</taxon>
        <taxon>Pterulaceae</taxon>
        <taxon>Pterulicium</taxon>
    </lineage>
</organism>
<dbReference type="EMBL" id="ML178887">
    <property type="protein sequence ID" value="TFK95396.1"/>
    <property type="molecule type" value="Genomic_DNA"/>
</dbReference>
<dbReference type="AlphaFoldDB" id="A0A5C3Q1D6"/>
<accession>A0A5C3Q1D6</accession>
<evidence type="ECO:0000313" key="2">
    <source>
        <dbReference type="Proteomes" id="UP000305067"/>
    </source>
</evidence>
<protein>
    <submittedName>
        <fullName evidence="1">Uncharacterized protein</fullName>
    </submittedName>
</protein>